<evidence type="ECO:0000256" key="1">
    <source>
        <dbReference type="ARBA" id="ARBA00022443"/>
    </source>
</evidence>
<keyword evidence="6" id="KW-1185">Reference proteome</keyword>
<dbReference type="GeneID" id="30177753"/>
<dbReference type="SUPFAM" id="SSF54277">
    <property type="entry name" value="CAD &amp; PB1 domains"/>
    <property type="match status" value="1"/>
</dbReference>
<dbReference type="RefSeq" id="XP_019019342.1">
    <property type="nucleotide sequence ID" value="XM_019161066.1"/>
</dbReference>
<evidence type="ECO:0000313" key="6">
    <source>
        <dbReference type="Proteomes" id="UP000094455"/>
    </source>
</evidence>
<dbReference type="InterPro" id="IPR001452">
    <property type="entry name" value="SH3_domain"/>
</dbReference>
<feature type="non-terminal residue" evidence="5">
    <location>
        <position position="563"/>
    </location>
</feature>
<feature type="compositionally biased region" description="Basic and acidic residues" evidence="3">
    <location>
        <begin position="179"/>
        <end position="201"/>
    </location>
</feature>
<evidence type="ECO:0000259" key="4">
    <source>
        <dbReference type="PROSITE" id="PS50002"/>
    </source>
</evidence>
<feature type="compositionally biased region" description="Basic and acidic residues" evidence="3">
    <location>
        <begin position="422"/>
        <end position="433"/>
    </location>
</feature>
<organism evidence="5 6">
    <name type="scientific">Pichia membranifaciens NRRL Y-2026</name>
    <dbReference type="NCBI Taxonomy" id="763406"/>
    <lineage>
        <taxon>Eukaryota</taxon>
        <taxon>Fungi</taxon>
        <taxon>Dikarya</taxon>
        <taxon>Ascomycota</taxon>
        <taxon>Saccharomycotina</taxon>
        <taxon>Pichiomycetes</taxon>
        <taxon>Pichiales</taxon>
        <taxon>Pichiaceae</taxon>
        <taxon>Pichia</taxon>
    </lineage>
</organism>
<dbReference type="SUPFAM" id="SSF50044">
    <property type="entry name" value="SH3-domain"/>
    <property type="match status" value="1"/>
</dbReference>
<keyword evidence="1 2" id="KW-0728">SH3 domain</keyword>
<dbReference type="GO" id="GO:0035091">
    <property type="term" value="F:phosphatidylinositol binding"/>
    <property type="evidence" value="ECO:0007669"/>
    <property type="project" value="InterPro"/>
</dbReference>
<reference evidence="5 6" key="1">
    <citation type="journal article" date="2016" name="Proc. Natl. Acad. Sci. U.S.A.">
        <title>Comparative genomics of biotechnologically important yeasts.</title>
        <authorList>
            <person name="Riley R."/>
            <person name="Haridas S."/>
            <person name="Wolfe K.H."/>
            <person name="Lopes M.R."/>
            <person name="Hittinger C.T."/>
            <person name="Goeker M."/>
            <person name="Salamov A.A."/>
            <person name="Wisecaver J.H."/>
            <person name="Long T.M."/>
            <person name="Calvey C.H."/>
            <person name="Aerts A.L."/>
            <person name="Barry K.W."/>
            <person name="Choi C."/>
            <person name="Clum A."/>
            <person name="Coughlan A.Y."/>
            <person name="Deshpande S."/>
            <person name="Douglass A.P."/>
            <person name="Hanson S.J."/>
            <person name="Klenk H.-P."/>
            <person name="LaButti K.M."/>
            <person name="Lapidus A."/>
            <person name="Lindquist E.A."/>
            <person name="Lipzen A.M."/>
            <person name="Meier-Kolthoff J.P."/>
            <person name="Ohm R.A."/>
            <person name="Otillar R.P."/>
            <person name="Pangilinan J.L."/>
            <person name="Peng Y."/>
            <person name="Rokas A."/>
            <person name="Rosa C.A."/>
            <person name="Scheuner C."/>
            <person name="Sibirny A.A."/>
            <person name="Slot J.C."/>
            <person name="Stielow J.B."/>
            <person name="Sun H."/>
            <person name="Kurtzman C.P."/>
            <person name="Blackwell M."/>
            <person name="Grigoriev I.V."/>
            <person name="Jeffries T.W."/>
        </authorList>
    </citation>
    <scope>NUCLEOTIDE SEQUENCE [LARGE SCALE GENOMIC DNA]</scope>
    <source>
        <strain evidence="5 6">NRRL Y-2026</strain>
    </source>
</reference>
<feature type="region of interest" description="Disordered" evidence="3">
    <location>
        <begin position="164"/>
        <end position="201"/>
    </location>
</feature>
<dbReference type="InterPro" id="IPR036871">
    <property type="entry name" value="PX_dom_sf"/>
</dbReference>
<dbReference type="AlphaFoldDB" id="A0A1E3NQ45"/>
<dbReference type="SUPFAM" id="SSF64268">
    <property type="entry name" value="PX domain"/>
    <property type="match status" value="1"/>
</dbReference>
<feature type="region of interest" description="Disordered" evidence="3">
    <location>
        <begin position="71"/>
        <end position="95"/>
    </location>
</feature>
<dbReference type="Gene3D" id="3.10.20.90">
    <property type="entry name" value="Phosphatidylinositol 3-kinase Catalytic Subunit, Chain A, domain 1"/>
    <property type="match status" value="1"/>
</dbReference>
<dbReference type="Proteomes" id="UP000094455">
    <property type="component" value="Unassembled WGS sequence"/>
</dbReference>
<evidence type="ECO:0000313" key="5">
    <source>
        <dbReference type="EMBL" id="ODQ48229.1"/>
    </source>
</evidence>
<proteinExistence type="predicted"/>
<dbReference type="PROSITE" id="PS50002">
    <property type="entry name" value="SH3"/>
    <property type="match status" value="1"/>
</dbReference>
<protein>
    <recommendedName>
        <fullName evidence="4">SH3 domain-containing protein</fullName>
    </recommendedName>
</protein>
<feature type="region of interest" description="Disordered" evidence="3">
    <location>
        <begin position="422"/>
        <end position="441"/>
    </location>
</feature>
<gene>
    <name evidence="5" type="ORF">PICMEDRAFT_16040</name>
</gene>
<feature type="domain" description="SH3" evidence="4">
    <location>
        <begin position="101"/>
        <end position="163"/>
    </location>
</feature>
<dbReference type="Gene3D" id="3.30.1520.10">
    <property type="entry name" value="Phox-like domain"/>
    <property type="match status" value="1"/>
</dbReference>
<feature type="compositionally biased region" description="Polar residues" evidence="3">
    <location>
        <begin position="164"/>
        <end position="178"/>
    </location>
</feature>
<sequence length="563" mass="61505">MAYEKASTLTVSGPFNVQHIPKVRNIAQPAFSVDLASSGVLSAAGEDMKTSSSSSSAASSGAGTTFTTVATSGASTPASSCGTAGSPRLTKKKGPGAEAFTTNAIIVCTIGFLAEYGNELTCAPGDVFKLVDPTITNGWVLVQSLSSGRKGWVPKDNVKILDLHNSSGNGPIRKTTSMGERRRLGRERTDHEKDGEKREKLVTPSLSSSSSFLSSNSILDFYSTQMTPSTSSISSHTSPPLDTVKSATLCPENNLTRTYASIFAHSMYFLESSSAASYWYRFDLISAQNSNQKIHLCRYYTDILVLARYLSSQADSLVAGTQLPKLPDAFFFGEDSSYAEGDDSFASHISQIDGYLQQLFNVIKTQPAEAPPVLTFLKFCQPEDNDFEHYVPLDDDQILQILKPRQGEVSNDIELILKDEEKEESVSEQDKINNNHANNSNNTINNELDNFFFTAPKLHKTFSATSLSSRNSSCTTVSSPSTMGSTIYVKVKIIYKDEYSLIKLSGDELNFDNLFTAISDKLKGLSRFTMAYRNDSGIFILLRDNNGLQKALLINNRKIILKV</sequence>
<dbReference type="EMBL" id="KV454002">
    <property type="protein sequence ID" value="ODQ48229.1"/>
    <property type="molecule type" value="Genomic_DNA"/>
</dbReference>
<accession>A0A1E3NQ45</accession>
<dbReference type="STRING" id="763406.A0A1E3NQ45"/>
<dbReference type="Pfam" id="PF07653">
    <property type="entry name" value="SH3_2"/>
    <property type="match status" value="1"/>
</dbReference>
<name>A0A1E3NQ45_9ASCO</name>
<dbReference type="InterPro" id="IPR036028">
    <property type="entry name" value="SH3-like_dom_sf"/>
</dbReference>
<dbReference type="Gene3D" id="2.30.30.40">
    <property type="entry name" value="SH3 Domains"/>
    <property type="match status" value="1"/>
</dbReference>
<dbReference type="OrthoDB" id="3997903at2759"/>
<evidence type="ECO:0000256" key="2">
    <source>
        <dbReference type="PROSITE-ProRule" id="PRU00192"/>
    </source>
</evidence>
<evidence type="ECO:0000256" key="3">
    <source>
        <dbReference type="SAM" id="MobiDB-lite"/>
    </source>
</evidence>